<organism evidence="2 3">
    <name type="scientific">Catellatospora bangladeshensis</name>
    <dbReference type="NCBI Taxonomy" id="310355"/>
    <lineage>
        <taxon>Bacteria</taxon>
        <taxon>Bacillati</taxon>
        <taxon>Actinomycetota</taxon>
        <taxon>Actinomycetes</taxon>
        <taxon>Micromonosporales</taxon>
        <taxon>Micromonosporaceae</taxon>
        <taxon>Catellatospora</taxon>
    </lineage>
</organism>
<keyword evidence="3" id="KW-1185">Reference proteome</keyword>
<accession>A0A8J3JND7</accession>
<dbReference type="EMBL" id="BONF01000031">
    <property type="protein sequence ID" value="GIF83866.1"/>
    <property type="molecule type" value="Genomic_DNA"/>
</dbReference>
<evidence type="ECO:0000313" key="3">
    <source>
        <dbReference type="Proteomes" id="UP000601223"/>
    </source>
</evidence>
<feature type="region of interest" description="Disordered" evidence="1">
    <location>
        <begin position="1"/>
        <end position="39"/>
    </location>
</feature>
<dbReference type="AlphaFoldDB" id="A0A8J3JND7"/>
<dbReference type="Proteomes" id="UP000601223">
    <property type="component" value="Unassembled WGS sequence"/>
</dbReference>
<name>A0A8J3JND7_9ACTN</name>
<comment type="caution">
    <text evidence="2">The sequence shown here is derived from an EMBL/GenBank/DDBJ whole genome shotgun (WGS) entry which is preliminary data.</text>
</comment>
<reference evidence="2 3" key="1">
    <citation type="submission" date="2021-01" db="EMBL/GenBank/DDBJ databases">
        <title>Whole genome shotgun sequence of Catellatospora bangladeshensis NBRC 107357.</title>
        <authorList>
            <person name="Komaki H."/>
            <person name="Tamura T."/>
        </authorList>
    </citation>
    <scope>NUCLEOTIDE SEQUENCE [LARGE SCALE GENOMIC DNA]</scope>
    <source>
        <strain evidence="2 3">NBRC 107357</strain>
    </source>
</reference>
<dbReference type="RefSeq" id="WP_376820781.1">
    <property type="nucleotide sequence ID" value="NZ_JBHTGC010000001.1"/>
</dbReference>
<proteinExistence type="predicted"/>
<sequence length="115" mass="12280">MAEQFAPGRGGAANMTIEKDRPGGVRAHSPVSGKSQPAGRFVMTAELDGSITWHVTKPKISSGSDGARDADIAELYALNPPPTSKRDVQKRLGWGSDRAVSALAQWRALEEAKHD</sequence>
<evidence type="ECO:0000313" key="2">
    <source>
        <dbReference type="EMBL" id="GIF83866.1"/>
    </source>
</evidence>
<protein>
    <submittedName>
        <fullName evidence="2">Uncharacterized protein</fullName>
    </submittedName>
</protein>
<evidence type="ECO:0000256" key="1">
    <source>
        <dbReference type="SAM" id="MobiDB-lite"/>
    </source>
</evidence>
<gene>
    <name evidence="2" type="ORF">Cba03nite_52150</name>
</gene>